<keyword evidence="3" id="KW-1185">Reference proteome</keyword>
<proteinExistence type="predicted"/>
<evidence type="ECO:0000313" key="2">
    <source>
        <dbReference type="EMBL" id="MFD1190547.1"/>
    </source>
</evidence>
<dbReference type="RefSeq" id="WP_374346718.1">
    <property type="nucleotide sequence ID" value="NZ_JBHTLQ010000014.1"/>
</dbReference>
<keyword evidence="1" id="KW-0812">Transmembrane</keyword>
<dbReference type="EMBL" id="JBHTLQ010000014">
    <property type="protein sequence ID" value="MFD1190547.1"/>
    <property type="molecule type" value="Genomic_DNA"/>
</dbReference>
<evidence type="ECO:0000313" key="3">
    <source>
        <dbReference type="Proteomes" id="UP001597216"/>
    </source>
</evidence>
<keyword evidence="1" id="KW-1133">Transmembrane helix</keyword>
<sequence>MSTTDSHLPGPALETGAMARARGLLSQPLPKDSTWPVLGAAALAAASALMLATAMIMAPPVITEHVVQSSR</sequence>
<comment type="caution">
    <text evidence="2">The sequence shown here is derived from an EMBL/GenBank/DDBJ whole genome shotgun (WGS) entry which is preliminary data.</text>
</comment>
<evidence type="ECO:0000256" key="1">
    <source>
        <dbReference type="SAM" id="Phobius"/>
    </source>
</evidence>
<dbReference type="Proteomes" id="UP001597216">
    <property type="component" value="Unassembled WGS sequence"/>
</dbReference>
<name>A0ABW3T1F4_9CAUL</name>
<gene>
    <name evidence="2" type="ORF">ACFQ27_08150</name>
</gene>
<protein>
    <submittedName>
        <fullName evidence="2">Uncharacterized protein</fullName>
    </submittedName>
</protein>
<accession>A0ABW3T1F4</accession>
<reference evidence="3" key="1">
    <citation type="journal article" date="2019" name="Int. J. Syst. Evol. Microbiol.">
        <title>The Global Catalogue of Microorganisms (GCM) 10K type strain sequencing project: providing services to taxonomists for standard genome sequencing and annotation.</title>
        <authorList>
            <consortium name="The Broad Institute Genomics Platform"/>
            <consortium name="The Broad Institute Genome Sequencing Center for Infectious Disease"/>
            <person name="Wu L."/>
            <person name="Ma J."/>
        </authorList>
    </citation>
    <scope>NUCLEOTIDE SEQUENCE [LARGE SCALE GENOMIC DNA]</scope>
    <source>
        <strain evidence="3">CCUG 55074</strain>
    </source>
</reference>
<keyword evidence="1" id="KW-0472">Membrane</keyword>
<feature type="transmembrane region" description="Helical" evidence="1">
    <location>
        <begin position="37"/>
        <end position="62"/>
    </location>
</feature>
<organism evidence="2 3">
    <name type="scientific">Phenylobacterium conjunctum</name>
    <dbReference type="NCBI Taxonomy" id="1298959"/>
    <lineage>
        <taxon>Bacteria</taxon>
        <taxon>Pseudomonadati</taxon>
        <taxon>Pseudomonadota</taxon>
        <taxon>Alphaproteobacteria</taxon>
        <taxon>Caulobacterales</taxon>
        <taxon>Caulobacteraceae</taxon>
        <taxon>Phenylobacterium</taxon>
    </lineage>
</organism>